<dbReference type="PANTHER" id="PTHR30040">
    <property type="entry name" value="THIAMINE BIOSYNTHESIS LIPOPROTEIN APBE"/>
    <property type="match status" value="1"/>
</dbReference>
<evidence type="ECO:0000256" key="4">
    <source>
        <dbReference type="ARBA" id="ARBA00022679"/>
    </source>
</evidence>
<comment type="subcellular location">
    <subcellularLocation>
        <location evidence="12">Cell inner membrane</location>
        <topology evidence="12">Lipid-anchor</topology>
        <orientation evidence="12">Periplasmic side</orientation>
    </subcellularLocation>
</comment>
<keyword evidence="5 10" id="KW-0479">Metal-binding</keyword>
<dbReference type="PIRSF" id="PIRSF006268">
    <property type="entry name" value="ApbE"/>
    <property type="match status" value="1"/>
</dbReference>
<evidence type="ECO:0000256" key="6">
    <source>
        <dbReference type="ARBA" id="ARBA00022827"/>
    </source>
</evidence>
<feature type="binding site" evidence="11">
    <location>
        <position position="292"/>
    </location>
    <ligand>
        <name>Mg(2+)</name>
        <dbReference type="ChEBI" id="CHEBI:18420"/>
    </ligand>
</feature>
<comment type="catalytic activity">
    <reaction evidence="9 10 12">
        <text>L-threonyl-[protein] + FAD = FMN-L-threonyl-[protein] + AMP + H(+)</text>
        <dbReference type="Rhea" id="RHEA:36847"/>
        <dbReference type="Rhea" id="RHEA-COMP:11060"/>
        <dbReference type="Rhea" id="RHEA-COMP:11061"/>
        <dbReference type="ChEBI" id="CHEBI:15378"/>
        <dbReference type="ChEBI" id="CHEBI:30013"/>
        <dbReference type="ChEBI" id="CHEBI:57692"/>
        <dbReference type="ChEBI" id="CHEBI:74257"/>
        <dbReference type="ChEBI" id="CHEBI:456215"/>
        <dbReference type="EC" id="2.7.1.180"/>
    </reaction>
</comment>
<comment type="caution">
    <text evidence="13">The sequence shown here is derived from an EMBL/GenBank/DDBJ whole genome shotgun (WGS) entry which is preliminary data.</text>
</comment>
<evidence type="ECO:0000256" key="11">
    <source>
        <dbReference type="PIRSR" id="PIRSR006268-2"/>
    </source>
</evidence>
<sequence>MNFKKYFILLILFVLLFFTGCNSNEISTNEKVEPKSENAFYLGTVVDITIYDNAPDNIFETLFSKIEDIENKMSLNIDSSEVNKINENAGKNFVKVSEDTYNVIEKGRYYSDITKGNFDITIGPLVNLWQIGTENAKVPSETEIKDKLPLIDYENVILDENEKKVKLNKANMKLDLGGIAKGYAADELANILKDNNVNHAIINLGGNVLALGDKPDGSSWKIGVQNPFEPRGKHIAIANVKDKTVVSSGVYERNFTEDGKFYHHILNPFTGYPVENKLQSITIISDTSFDADGLSTGIFALGLEKGLEFVEKTEGVDALFITNEKKVYITSNIKKNIEMTNEEFKLMN</sequence>
<dbReference type="SUPFAM" id="SSF143631">
    <property type="entry name" value="ApbE-like"/>
    <property type="match status" value="1"/>
</dbReference>
<name>A0A845QU22_9CLOT</name>
<keyword evidence="14" id="KW-1185">Reference proteome</keyword>
<evidence type="ECO:0000256" key="3">
    <source>
        <dbReference type="ARBA" id="ARBA00022630"/>
    </source>
</evidence>
<dbReference type="InterPro" id="IPR003374">
    <property type="entry name" value="ApbE-like_sf"/>
</dbReference>
<dbReference type="GO" id="GO:0016740">
    <property type="term" value="F:transferase activity"/>
    <property type="evidence" value="ECO:0007669"/>
    <property type="project" value="UniProtKB-UniRule"/>
</dbReference>
<evidence type="ECO:0000256" key="5">
    <source>
        <dbReference type="ARBA" id="ARBA00022723"/>
    </source>
</evidence>
<keyword evidence="12" id="KW-0472">Membrane</keyword>
<comment type="function">
    <text evidence="12">Flavin transferase that catalyzes the transfer of the FMN moiety of FAD and its covalent binding to the hydroxyl group of a threonine residue in a target flavoprotein.</text>
</comment>
<dbReference type="OrthoDB" id="9778595at2"/>
<dbReference type="GO" id="GO:0005886">
    <property type="term" value="C:plasma membrane"/>
    <property type="evidence" value="ECO:0007669"/>
    <property type="project" value="UniProtKB-SubCell"/>
</dbReference>
<keyword evidence="12" id="KW-0449">Lipoprotein</keyword>
<feature type="binding site" evidence="11">
    <location>
        <position position="178"/>
    </location>
    <ligand>
        <name>Mg(2+)</name>
        <dbReference type="ChEBI" id="CHEBI:18420"/>
    </ligand>
</feature>
<keyword evidence="6 10" id="KW-0274">FAD</keyword>
<organism evidence="13 14">
    <name type="scientific">Senegalia massiliensis</name>
    <dbReference type="NCBI Taxonomy" id="1720316"/>
    <lineage>
        <taxon>Bacteria</taxon>
        <taxon>Bacillati</taxon>
        <taxon>Bacillota</taxon>
        <taxon>Clostridia</taxon>
        <taxon>Eubacteriales</taxon>
        <taxon>Clostridiaceae</taxon>
        <taxon>Senegalia</taxon>
    </lineage>
</organism>
<comment type="similarity">
    <text evidence="10 12">Belongs to the ApbE family.</text>
</comment>
<evidence type="ECO:0000256" key="10">
    <source>
        <dbReference type="PIRNR" id="PIRNR006268"/>
    </source>
</evidence>
<evidence type="ECO:0000313" key="14">
    <source>
        <dbReference type="Proteomes" id="UP000467132"/>
    </source>
</evidence>
<keyword evidence="12" id="KW-1003">Cell membrane</keyword>
<evidence type="ECO:0000313" key="13">
    <source>
        <dbReference type="EMBL" id="NBI05534.1"/>
    </source>
</evidence>
<keyword evidence="12" id="KW-0997">Cell inner membrane</keyword>
<dbReference type="EC" id="2.7.1.180" evidence="1 10"/>
<evidence type="ECO:0000256" key="12">
    <source>
        <dbReference type="RuleBase" id="RU363002"/>
    </source>
</evidence>
<keyword evidence="4 10" id="KW-0808">Transferase</keyword>
<dbReference type="Pfam" id="PF02424">
    <property type="entry name" value="ApbE"/>
    <property type="match status" value="1"/>
</dbReference>
<gene>
    <name evidence="13" type="ORF">D3Z33_01545</name>
</gene>
<dbReference type="InterPro" id="IPR024932">
    <property type="entry name" value="ApbE"/>
</dbReference>
<protein>
    <recommendedName>
        <fullName evidence="2 10">FAD:protein FMN transferase</fullName>
        <ecNumber evidence="1 10">2.7.1.180</ecNumber>
    </recommendedName>
    <alternativeName>
        <fullName evidence="8 10">Flavin transferase</fullName>
    </alternativeName>
</protein>
<accession>A0A845QU22</accession>
<dbReference type="PROSITE" id="PS51257">
    <property type="entry name" value="PROKAR_LIPOPROTEIN"/>
    <property type="match status" value="1"/>
</dbReference>
<evidence type="ECO:0000256" key="8">
    <source>
        <dbReference type="ARBA" id="ARBA00031306"/>
    </source>
</evidence>
<evidence type="ECO:0000256" key="2">
    <source>
        <dbReference type="ARBA" id="ARBA00016337"/>
    </source>
</evidence>
<feature type="binding site" evidence="11">
    <location>
        <position position="296"/>
    </location>
    <ligand>
        <name>Mg(2+)</name>
        <dbReference type="ChEBI" id="CHEBI:18420"/>
    </ligand>
</feature>
<keyword evidence="3 10" id="KW-0285">Flavoprotein</keyword>
<evidence type="ECO:0000256" key="1">
    <source>
        <dbReference type="ARBA" id="ARBA00011955"/>
    </source>
</evidence>
<keyword evidence="7 10" id="KW-0460">Magnesium</keyword>
<dbReference type="AlphaFoldDB" id="A0A845QU22"/>
<proteinExistence type="inferred from homology"/>
<reference evidence="13 14" key="1">
    <citation type="submission" date="2018-08" db="EMBL/GenBank/DDBJ databases">
        <title>Murine metabolic-syndrome-specific gut microbial biobank.</title>
        <authorList>
            <person name="Liu C."/>
        </authorList>
    </citation>
    <scope>NUCLEOTIDE SEQUENCE [LARGE SCALE GENOMIC DNA]</scope>
    <source>
        <strain evidence="13 14">583</strain>
    </source>
</reference>
<dbReference type="GO" id="GO:0046872">
    <property type="term" value="F:metal ion binding"/>
    <property type="evidence" value="ECO:0007669"/>
    <property type="project" value="UniProtKB-UniRule"/>
</dbReference>
<evidence type="ECO:0000256" key="9">
    <source>
        <dbReference type="ARBA" id="ARBA00048540"/>
    </source>
</evidence>
<dbReference type="PANTHER" id="PTHR30040:SF2">
    <property type="entry name" value="FAD:PROTEIN FMN TRANSFERASE"/>
    <property type="match status" value="1"/>
</dbReference>
<dbReference type="Gene3D" id="3.10.520.10">
    <property type="entry name" value="ApbE-like domains"/>
    <property type="match status" value="1"/>
</dbReference>
<dbReference type="RefSeq" id="WP_160196044.1">
    <property type="nucleotide sequence ID" value="NZ_QXXA01000003.1"/>
</dbReference>
<dbReference type="EMBL" id="QXXA01000003">
    <property type="protein sequence ID" value="NBI05534.1"/>
    <property type="molecule type" value="Genomic_DNA"/>
</dbReference>
<dbReference type="Proteomes" id="UP000467132">
    <property type="component" value="Unassembled WGS sequence"/>
</dbReference>
<evidence type="ECO:0000256" key="7">
    <source>
        <dbReference type="ARBA" id="ARBA00022842"/>
    </source>
</evidence>
<comment type="cofactor">
    <cofactor evidence="11">
        <name>Mg(2+)</name>
        <dbReference type="ChEBI" id="CHEBI:18420"/>
    </cofactor>
    <cofactor evidence="11">
        <name>Mn(2+)</name>
        <dbReference type="ChEBI" id="CHEBI:29035"/>
    </cofactor>
    <text evidence="11">Magnesium. Can also use manganese.</text>
</comment>